<evidence type="ECO:0000313" key="3">
    <source>
        <dbReference type="Proteomes" id="UP001283361"/>
    </source>
</evidence>
<keyword evidence="3" id="KW-1185">Reference proteome</keyword>
<organism evidence="2 3">
    <name type="scientific">Elysia crispata</name>
    <name type="common">lettuce slug</name>
    <dbReference type="NCBI Taxonomy" id="231223"/>
    <lineage>
        <taxon>Eukaryota</taxon>
        <taxon>Metazoa</taxon>
        <taxon>Spiralia</taxon>
        <taxon>Lophotrochozoa</taxon>
        <taxon>Mollusca</taxon>
        <taxon>Gastropoda</taxon>
        <taxon>Heterobranchia</taxon>
        <taxon>Euthyneura</taxon>
        <taxon>Panpulmonata</taxon>
        <taxon>Sacoglossa</taxon>
        <taxon>Placobranchoidea</taxon>
        <taxon>Plakobranchidae</taxon>
        <taxon>Elysia</taxon>
    </lineage>
</organism>
<dbReference type="EMBL" id="JAWDGP010005762">
    <property type="protein sequence ID" value="KAK3752477.1"/>
    <property type="molecule type" value="Genomic_DNA"/>
</dbReference>
<feature type="region of interest" description="Disordered" evidence="1">
    <location>
        <begin position="24"/>
        <end position="53"/>
    </location>
</feature>
<name>A0AAE0YQ73_9GAST</name>
<reference evidence="2" key="1">
    <citation type="journal article" date="2023" name="G3 (Bethesda)">
        <title>A reference genome for the long-term kleptoplast-retaining sea slug Elysia crispata morphotype clarki.</title>
        <authorList>
            <person name="Eastman K.E."/>
            <person name="Pendleton A.L."/>
            <person name="Shaikh M.A."/>
            <person name="Suttiyut T."/>
            <person name="Ogas R."/>
            <person name="Tomko P."/>
            <person name="Gavelis G."/>
            <person name="Widhalm J.R."/>
            <person name="Wisecaver J.H."/>
        </authorList>
    </citation>
    <scope>NUCLEOTIDE SEQUENCE</scope>
    <source>
        <strain evidence="2">ECLA1</strain>
    </source>
</reference>
<evidence type="ECO:0000313" key="2">
    <source>
        <dbReference type="EMBL" id="KAK3752477.1"/>
    </source>
</evidence>
<dbReference type="AlphaFoldDB" id="A0AAE0YQ73"/>
<proteinExistence type="predicted"/>
<dbReference type="Proteomes" id="UP001283361">
    <property type="component" value="Unassembled WGS sequence"/>
</dbReference>
<sequence>MMVPRLNWDLFGDAVFYFPLPTRKNQSSAPRRGGPTNPWTPQYNKQKSREDSISETRMNDLNAVSVNADWQFLQNQEDVNILAQNFLESGHRGIGVNTLHSSEEHEVKHADMFCVTDWLGQGEMSTFPLKHSSSGSRMFLIFRPPPFMLLKRQKYW</sequence>
<comment type="caution">
    <text evidence="2">The sequence shown here is derived from an EMBL/GenBank/DDBJ whole genome shotgun (WGS) entry which is preliminary data.</text>
</comment>
<gene>
    <name evidence="2" type="ORF">RRG08_032768</name>
</gene>
<accession>A0AAE0YQ73</accession>
<protein>
    <submittedName>
        <fullName evidence="2">Uncharacterized protein</fullName>
    </submittedName>
</protein>
<evidence type="ECO:0000256" key="1">
    <source>
        <dbReference type="SAM" id="MobiDB-lite"/>
    </source>
</evidence>